<evidence type="ECO:0000313" key="3">
    <source>
        <dbReference type="EMBL" id="KAF8768314.1"/>
    </source>
</evidence>
<protein>
    <submittedName>
        <fullName evidence="3">Cuticle protein 16.8 like protein</fullName>
    </submittedName>
</protein>
<gene>
    <name evidence="3" type="ORF">HNY73_021149</name>
</gene>
<name>A0A8T0EA00_ARGBR</name>
<evidence type="ECO:0000256" key="2">
    <source>
        <dbReference type="PROSITE-ProRule" id="PRU00497"/>
    </source>
</evidence>
<dbReference type="PROSITE" id="PS51155">
    <property type="entry name" value="CHIT_BIND_RR_2"/>
    <property type="match status" value="1"/>
</dbReference>
<evidence type="ECO:0000313" key="4">
    <source>
        <dbReference type="Proteomes" id="UP000807504"/>
    </source>
</evidence>
<organism evidence="3 4">
    <name type="scientific">Argiope bruennichi</name>
    <name type="common">Wasp spider</name>
    <name type="synonym">Aranea bruennichi</name>
    <dbReference type="NCBI Taxonomy" id="94029"/>
    <lineage>
        <taxon>Eukaryota</taxon>
        <taxon>Metazoa</taxon>
        <taxon>Ecdysozoa</taxon>
        <taxon>Arthropoda</taxon>
        <taxon>Chelicerata</taxon>
        <taxon>Arachnida</taxon>
        <taxon>Araneae</taxon>
        <taxon>Araneomorphae</taxon>
        <taxon>Entelegynae</taxon>
        <taxon>Araneoidea</taxon>
        <taxon>Araneidae</taxon>
        <taxon>Argiope</taxon>
    </lineage>
</organism>
<dbReference type="GO" id="GO:0008010">
    <property type="term" value="F:structural constituent of chitin-based larval cuticle"/>
    <property type="evidence" value="ECO:0007669"/>
    <property type="project" value="TreeGrafter"/>
</dbReference>
<comment type="caution">
    <text evidence="3">The sequence shown here is derived from an EMBL/GenBank/DDBJ whole genome shotgun (WGS) entry which is preliminary data.</text>
</comment>
<reference evidence="3" key="1">
    <citation type="journal article" date="2020" name="bioRxiv">
        <title>Chromosome-level reference genome of the European wasp spider Argiope bruennichi: a resource for studies on range expansion and evolutionary adaptation.</title>
        <authorList>
            <person name="Sheffer M.M."/>
            <person name="Hoppe A."/>
            <person name="Krehenwinkel H."/>
            <person name="Uhl G."/>
            <person name="Kuss A.W."/>
            <person name="Jensen L."/>
            <person name="Jensen C."/>
            <person name="Gillespie R.G."/>
            <person name="Hoff K.J."/>
            <person name="Prost S."/>
        </authorList>
    </citation>
    <scope>NUCLEOTIDE SEQUENCE</scope>
</reference>
<dbReference type="PANTHER" id="PTHR10380:SF173">
    <property type="entry name" value="CUTICULAR PROTEIN 47EF, ISOFORM C-RELATED"/>
    <property type="match status" value="1"/>
</dbReference>
<keyword evidence="4" id="KW-1185">Reference proteome</keyword>
<dbReference type="Proteomes" id="UP000807504">
    <property type="component" value="Unassembled WGS sequence"/>
</dbReference>
<proteinExistence type="predicted"/>
<dbReference type="GO" id="GO:0062129">
    <property type="term" value="C:chitin-based extracellular matrix"/>
    <property type="evidence" value="ECO:0007669"/>
    <property type="project" value="TreeGrafter"/>
</dbReference>
<sequence length="181" mass="20097">MVLQLVAWRNVTTVQKTRMPWINDVATEEITDRFIPQHPSQFSSAGLVFLCFLGLLAHSTHPAQQEYAFGYSVGDHHNKQHRQETSDGQTIRGSYGYTDARGIHRQVYYIADHAGFRAQVKTNEPGTANQNPASARVTSDAHAHPIEDGPLPYARYGISKGGYGYGLTTSLLGGLSYINYR</sequence>
<dbReference type="InterPro" id="IPR000618">
    <property type="entry name" value="Insect_cuticle"/>
</dbReference>
<dbReference type="EMBL" id="JABXBU010002230">
    <property type="protein sequence ID" value="KAF8768314.1"/>
    <property type="molecule type" value="Genomic_DNA"/>
</dbReference>
<reference evidence="3" key="2">
    <citation type="submission" date="2020-06" db="EMBL/GenBank/DDBJ databases">
        <authorList>
            <person name="Sheffer M."/>
        </authorList>
    </citation>
    <scope>NUCLEOTIDE SEQUENCE</scope>
</reference>
<dbReference type="PANTHER" id="PTHR10380">
    <property type="entry name" value="CUTICLE PROTEIN"/>
    <property type="match status" value="1"/>
</dbReference>
<dbReference type="AlphaFoldDB" id="A0A8T0EA00"/>
<accession>A0A8T0EA00</accession>
<keyword evidence="1 2" id="KW-0193">Cuticle</keyword>
<evidence type="ECO:0000256" key="1">
    <source>
        <dbReference type="ARBA" id="ARBA00022460"/>
    </source>
</evidence>
<dbReference type="InterPro" id="IPR050468">
    <property type="entry name" value="Cuticle_Struct_Prot"/>
</dbReference>
<dbReference type="Pfam" id="PF00379">
    <property type="entry name" value="Chitin_bind_4"/>
    <property type="match status" value="1"/>
</dbReference>